<dbReference type="Proteomes" id="UP001056384">
    <property type="component" value="Chromosome 4"/>
</dbReference>
<feature type="region of interest" description="Disordered" evidence="1">
    <location>
        <begin position="1"/>
        <end position="29"/>
    </location>
</feature>
<sequence>MPFSKFSSRRTSTQSTDSTNSSRSSIDEALMATTLPIAPREDNYAMSEETRQQRLLAKCKRVNMEPWKSAKPISANPE</sequence>
<gene>
    <name evidence="2" type="ORF">Slin15195_G058430</name>
</gene>
<dbReference type="AlphaFoldDB" id="A0A9Q9AQA8"/>
<reference evidence="2" key="1">
    <citation type="submission" date="2022-06" db="EMBL/GenBank/DDBJ databases">
        <title>Complete genome sequences of two strains of the flax pathogen Septoria linicola.</title>
        <authorList>
            <person name="Lapalu N."/>
            <person name="Simon A."/>
            <person name="Demenou B."/>
            <person name="Paumier D."/>
            <person name="Guillot M.-P."/>
            <person name="Gout L."/>
            <person name="Valade R."/>
        </authorList>
    </citation>
    <scope>NUCLEOTIDE SEQUENCE</scope>
    <source>
        <strain evidence="2">SE15195</strain>
    </source>
</reference>
<evidence type="ECO:0000313" key="3">
    <source>
        <dbReference type="Proteomes" id="UP001056384"/>
    </source>
</evidence>
<accession>A0A9Q9AQA8</accession>
<feature type="compositionally biased region" description="Low complexity" evidence="1">
    <location>
        <begin position="9"/>
        <end position="24"/>
    </location>
</feature>
<dbReference type="EMBL" id="CP099421">
    <property type="protein sequence ID" value="USW52524.1"/>
    <property type="molecule type" value="Genomic_DNA"/>
</dbReference>
<organism evidence="2 3">
    <name type="scientific">Septoria linicola</name>
    <dbReference type="NCBI Taxonomy" id="215465"/>
    <lineage>
        <taxon>Eukaryota</taxon>
        <taxon>Fungi</taxon>
        <taxon>Dikarya</taxon>
        <taxon>Ascomycota</taxon>
        <taxon>Pezizomycotina</taxon>
        <taxon>Dothideomycetes</taxon>
        <taxon>Dothideomycetidae</taxon>
        <taxon>Mycosphaerellales</taxon>
        <taxon>Mycosphaerellaceae</taxon>
        <taxon>Septoria</taxon>
    </lineage>
</organism>
<name>A0A9Q9AQA8_9PEZI</name>
<evidence type="ECO:0000256" key="1">
    <source>
        <dbReference type="SAM" id="MobiDB-lite"/>
    </source>
</evidence>
<evidence type="ECO:0000313" key="2">
    <source>
        <dbReference type="EMBL" id="USW52524.1"/>
    </source>
</evidence>
<protein>
    <submittedName>
        <fullName evidence="2">Uncharacterized protein</fullName>
    </submittedName>
</protein>
<keyword evidence="3" id="KW-1185">Reference proteome</keyword>
<dbReference type="OrthoDB" id="3648147at2759"/>
<proteinExistence type="predicted"/>